<dbReference type="EMBL" id="CP010519">
    <property type="protein sequence ID" value="AJE87199.1"/>
    <property type="molecule type" value="Genomic_DNA"/>
</dbReference>
<organism evidence="2 3">
    <name type="scientific">Streptomyces albus (strain ATCC 21838 / DSM 41398 / FERM P-419 / JCM 4703 / NBRC 107858)</name>
    <dbReference type="NCBI Taxonomy" id="1081613"/>
    <lineage>
        <taxon>Bacteria</taxon>
        <taxon>Bacillati</taxon>
        <taxon>Actinomycetota</taxon>
        <taxon>Actinomycetes</taxon>
        <taxon>Kitasatosporales</taxon>
        <taxon>Streptomycetaceae</taxon>
        <taxon>Streptomyces</taxon>
    </lineage>
</organism>
<dbReference type="KEGG" id="sals:SLNWT_6823"/>
<dbReference type="InterPro" id="IPR004942">
    <property type="entry name" value="Roadblock/LAMTOR2_dom"/>
</dbReference>
<dbReference type="SMART" id="SM00960">
    <property type="entry name" value="Robl_LC7"/>
    <property type="match status" value="1"/>
</dbReference>
<dbReference type="Gene3D" id="3.30.450.30">
    <property type="entry name" value="Dynein light chain 2a, cytoplasmic"/>
    <property type="match status" value="1"/>
</dbReference>
<dbReference type="PANTHER" id="PTHR36222:SF1">
    <property type="entry name" value="SERINE PROTEASE INHIBITOR RV3364C"/>
    <property type="match status" value="1"/>
</dbReference>
<feature type="domain" description="Roadblock/LAMTOR2" evidence="1">
    <location>
        <begin position="14"/>
        <end position="104"/>
    </location>
</feature>
<protein>
    <recommendedName>
        <fullName evidence="1">Roadblock/LAMTOR2 domain-containing protein</fullName>
    </recommendedName>
</protein>
<dbReference type="STRING" id="1888.Salbus254_0516"/>
<evidence type="ECO:0000259" key="1">
    <source>
        <dbReference type="SMART" id="SM00960"/>
    </source>
</evidence>
<proteinExistence type="predicted"/>
<dbReference type="Proteomes" id="UP000031523">
    <property type="component" value="Chromosome"/>
</dbReference>
<keyword evidence="3" id="KW-1185">Reference proteome</keyword>
<dbReference type="SUPFAM" id="SSF103196">
    <property type="entry name" value="Roadblock/LC7 domain"/>
    <property type="match status" value="1"/>
</dbReference>
<accession>A0A0B5EZF7</accession>
<dbReference type="Pfam" id="PF03259">
    <property type="entry name" value="Robl_LC7"/>
    <property type="match status" value="1"/>
</dbReference>
<dbReference type="AlphaFoldDB" id="A0A0B5EZF7"/>
<evidence type="ECO:0000313" key="3">
    <source>
        <dbReference type="Proteomes" id="UP000031523"/>
    </source>
</evidence>
<reference evidence="2 3" key="1">
    <citation type="submission" date="2015-01" db="EMBL/GenBank/DDBJ databases">
        <title>Enhanced salinomycin production by adjusting the supply of polyketide extender units in Streptomyce albus DSM 41398.</title>
        <authorList>
            <person name="Lu C."/>
        </authorList>
    </citation>
    <scope>NUCLEOTIDE SEQUENCE [LARGE SCALE GENOMIC DNA]</scope>
    <source>
        <strain evidence="3">ATCC 21838 / DSM 41398 / FERM P-419 / JCM 4703 / NBRC 107858</strain>
    </source>
</reference>
<name>A0A0B5EZF7_STRA4</name>
<dbReference type="PANTHER" id="PTHR36222">
    <property type="entry name" value="SERINE PROTEASE INHIBITOR RV3364C"/>
    <property type="match status" value="1"/>
</dbReference>
<sequence length="144" mass="14880">MVSDTTGERSADLDWLLSGLAQRVPGTRSAVLLSSDGLVKSVHGLDTDSADHLAALASGLHSLSRSAGARFAEGGQVRQVVVELDTALLFVSSAGAGTCLAVLAEREADPAVLGYEMAMLVKSVRPYLTTAPRHSAAQPGTPRP</sequence>
<evidence type="ECO:0000313" key="2">
    <source>
        <dbReference type="EMBL" id="AJE87199.1"/>
    </source>
</evidence>
<gene>
    <name evidence="2" type="ORF">SLNWT_6823</name>
</gene>
<dbReference type="InterPro" id="IPR053141">
    <property type="entry name" value="Mycobact_SerProt_Inhib_Rv3364c"/>
</dbReference>